<dbReference type="InterPro" id="IPR046341">
    <property type="entry name" value="SET_dom_sf"/>
</dbReference>
<dbReference type="Gene3D" id="2.170.270.10">
    <property type="entry name" value="SET domain"/>
    <property type="match status" value="1"/>
</dbReference>
<evidence type="ECO:0000313" key="2">
    <source>
        <dbReference type="EMBL" id="KAK4177469.1"/>
    </source>
</evidence>
<proteinExistence type="predicted"/>
<dbReference type="InterPro" id="IPR053185">
    <property type="entry name" value="SET_domain_protein"/>
</dbReference>
<dbReference type="PROSITE" id="PS50280">
    <property type="entry name" value="SET"/>
    <property type="match status" value="1"/>
</dbReference>
<keyword evidence="3" id="KW-1185">Reference proteome</keyword>
<evidence type="ECO:0000313" key="3">
    <source>
        <dbReference type="Proteomes" id="UP001302321"/>
    </source>
</evidence>
<organism evidence="2 3">
    <name type="scientific">Triangularia setosa</name>
    <dbReference type="NCBI Taxonomy" id="2587417"/>
    <lineage>
        <taxon>Eukaryota</taxon>
        <taxon>Fungi</taxon>
        <taxon>Dikarya</taxon>
        <taxon>Ascomycota</taxon>
        <taxon>Pezizomycotina</taxon>
        <taxon>Sordariomycetes</taxon>
        <taxon>Sordariomycetidae</taxon>
        <taxon>Sordariales</taxon>
        <taxon>Podosporaceae</taxon>
        <taxon>Triangularia</taxon>
    </lineage>
</organism>
<dbReference type="Proteomes" id="UP001302321">
    <property type="component" value="Unassembled WGS sequence"/>
</dbReference>
<dbReference type="Pfam" id="PF00856">
    <property type="entry name" value="SET"/>
    <property type="match status" value="1"/>
</dbReference>
<dbReference type="CDD" id="cd20071">
    <property type="entry name" value="SET_SMYD"/>
    <property type="match status" value="1"/>
</dbReference>
<protein>
    <recommendedName>
        <fullName evidence="1">SET domain-containing protein</fullName>
    </recommendedName>
</protein>
<comment type="caution">
    <text evidence="2">The sequence shown here is derived from an EMBL/GenBank/DDBJ whole genome shotgun (WGS) entry which is preliminary data.</text>
</comment>
<dbReference type="PANTHER" id="PTHR47332">
    <property type="entry name" value="SET DOMAIN-CONTAINING PROTEIN 5"/>
    <property type="match status" value="1"/>
</dbReference>
<name>A0AAN6W8Q1_9PEZI</name>
<dbReference type="AlphaFoldDB" id="A0AAN6W8Q1"/>
<dbReference type="SUPFAM" id="SSF82199">
    <property type="entry name" value="SET domain"/>
    <property type="match status" value="1"/>
</dbReference>
<reference evidence="2" key="2">
    <citation type="submission" date="2023-05" db="EMBL/GenBank/DDBJ databases">
        <authorList>
            <consortium name="Lawrence Berkeley National Laboratory"/>
            <person name="Steindorff A."/>
            <person name="Hensen N."/>
            <person name="Bonometti L."/>
            <person name="Westerberg I."/>
            <person name="Brannstrom I.O."/>
            <person name="Guillou S."/>
            <person name="Cros-Aarteil S."/>
            <person name="Calhoun S."/>
            <person name="Haridas S."/>
            <person name="Kuo A."/>
            <person name="Mondo S."/>
            <person name="Pangilinan J."/>
            <person name="Riley R."/>
            <person name="Labutti K."/>
            <person name="Andreopoulos B."/>
            <person name="Lipzen A."/>
            <person name="Chen C."/>
            <person name="Yanf M."/>
            <person name="Daum C."/>
            <person name="Ng V."/>
            <person name="Clum A."/>
            <person name="Ohm R."/>
            <person name="Martin F."/>
            <person name="Silar P."/>
            <person name="Natvig D."/>
            <person name="Lalanne C."/>
            <person name="Gautier V."/>
            <person name="Ament-Velasquez S.L."/>
            <person name="Kruys A."/>
            <person name="Hutchinson M.I."/>
            <person name="Powell A.J."/>
            <person name="Barry K."/>
            <person name="Miller A.N."/>
            <person name="Grigoriev I.V."/>
            <person name="Debuchy R."/>
            <person name="Gladieux P."/>
            <person name="Thoren M.H."/>
            <person name="Johannesson H."/>
        </authorList>
    </citation>
    <scope>NUCLEOTIDE SEQUENCE</scope>
    <source>
        <strain evidence="2">CBS 892.96</strain>
    </source>
</reference>
<dbReference type="EMBL" id="MU866164">
    <property type="protein sequence ID" value="KAK4177469.1"/>
    <property type="molecule type" value="Genomic_DNA"/>
</dbReference>
<dbReference type="InterPro" id="IPR001214">
    <property type="entry name" value="SET_dom"/>
</dbReference>
<sequence length="309" mass="35570">MGLIAKVHIHRGDLIMANTPSLMIDYRAFEELPKEEYRQLQASAVDHLPDLHREHILALSTHDGIERTHIERIDKICSTNAFDIDPDNDDEIQDHGFYVVFPEIARMNHDCRPNADYYFDHETLSQYIHAIRDIAPGEELTLSYINPIMKKKARNKKLNRIWGFQCACPLCTQEKPQSEASDNRIQQIKKLVGEFSDWSTDSRATPQLAELVLSLYEQEKLWGSMYEAYTWLALEYNAVGEPWTAVKYANKAVEWGIPVVGAKDGDMEQMRRLIVDPWAHWSWLKRVRVNGGWGRGVEAGEDGNGDDEE</sequence>
<feature type="domain" description="SET" evidence="1">
    <location>
        <begin position="1"/>
        <end position="145"/>
    </location>
</feature>
<reference evidence="2" key="1">
    <citation type="journal article" date="2023" name="Mol. Phylogenet. Evol.">
        <title>Genome-scale phylogeny and comparative genomics of the fungal order Sordariales.</title>
        <authorList>
            <person name="Hensen N."/>
            <person name="Bonometti L."/>
            <person name="Westerberg I."/>
            <person name="Brannstrom I.O."/>
            <person name="Guillou S."/>
            <person name="Cros-Aarteil S."/>
            <person name="Calhoun S."/>
            <person name="Haridas S."/>
            <person name="Kuo A."/>
            <person name="Mondo S."/>
            <person name="Pangilinan J."/>
            <person name="Riley R."/>
            <person name="LaButti K."/>
            <person name="Andreopoulos B."/>
            <person name="Lipzen A."/>
            <person name="Chen C."/>
            <person name="Yan M."/>
            <person name="Daum C."/>
            <person name="Ng V."/>
            <person name="Clum A."/>
            <person name="Steindorff A."/>
            <person name="Ohm R.A."/>
            <person name="Martin F."/>
            <person name="Silar P."/>
            <person name="Natvig D.O."/>
            <person name="Lalanne C."/>
            <person name="Gautier V."/>
            <person name="Ament-Velasquez S.L."/>
            <person name="Kruys A."/>
            <person name="Hutchinson M.I."/>
            <person name="Powell A.J."/>
            <person name="Barry K."/>
            <person name="Miller A.N."/>
            <person name="Grigoriev I.V."/>
            <person name="Debuchy R."/>
            <person name="Gladieux P."/>
            <person name="Hiltunen Thoren M."/>
            <person name="Johannesson H."/>
        </authorList>
    </citation>
    <scope>NUCLEOTIDE SEQUENCE</scope>
    <source>
        <strain evidence="2">CBS 892.96</strain>
    </source>
</reference>
<dbReference type="PANTHER" id="PTHR47332:SF6">
    <property type="entry name" value="SET DOMAIN-CONTAINING PROTEIN"/>
    <property type="match status" value="1"/>
</dbReference>
<gene>
    <name evidence="2" type="ORF">QBC36DRAFT_327028</name>
</gene>
<accession>A0AAN6W8Q1</accession>
<evidence type="ECO:0000259" key="1">
    <source>
        <dbReference type="PROSITE" id="PS50280"/>
    </source>
</evidence>